<dbReference type="EMBL" id="JANCLU010000004">
    <property type="protein sequence ID" value="MCP8937972.1"/>
    <property type="molecule type" value="Genomic_DNA"/>
</dbReference>
<dbReference type="Gene3D" id="3.30.1330.40">
    <property type="entry name" value="RutC-like"/>
    <property type="match status" value="1"/>
</dbReference>
<dbReference type="PANTHER" id="PTHR43857">
    <property type="entry name" value="BLR7761 PROTEIN"/>
    <property type="match status" value="1"/>
</dbReference>
<evidence type="ECO:0000313" key="2">
    <source>
        <dbReference type="Proteomes" id="UP001205890"/>
    </source>
</evidence>
<dbReference type="InterPro" id="IPR006175">
    <property type="entry name" value="YjgF/YER057c/UK114"/>
</dbReference>
<organism evidence="1 2">
    <name type="scientific">Alsobacter ponti</name>
    <dbReference type="NCBI Taxonomy" id="2962936"/>
    <lineage>
        <taxon>Bacteria</taxon>
        <taxon>Pseudomonadati</taxon>
        <taxon>Pseudomonadota</taxon>
        <taxon>Alphaproteobacteria</taxon>
        <taxon>Hyphomicrobiales</taxon>
        <taxon>Alsobacteraceae</taxon>
        <taxon>Alsobacter</taxon>
    </lineage>
</organism>
<proteinExistence type="predicted"/>
<comment type="caution">
    <text evidence="1">The sequence shown here is derived from an EMBL/GenBank/DDBJ whole genome shotgun (WGS) entry which is preliminary data.</text>
</comment>
<accession>A0ABT1L905</accession>
<dbReference type="SUPFAM" id="SSF55298">
    <property type="entry name" value="YjgF-like"/>
    <property type="match status" value="1"/>
</dbReference>
<dbReference type="InterPro" id="IPR035959">
    <property type="entry name" value="RutC-like_sf"/>
</dbReference>
<dbReference type="PANTHER" id="PTHR43857:SF1">
    <property type="entry name" value="YJGH FAMILY PROTEIN"/>
    <property type="match status" value="1"/>
</dbReference>
<dbReference type="Pfam" id="PF01042">
    <property type="entry name" value="Ribonuc_L-PSP"/>
    <property type="match status" value="1"/>
</dbReference>
<gene>
    <name evidence="1" type="ORF">NK718_05545</name>
</gene>
<name>A0ABT1L905_9HYPH</name>
<sequence>MKGETMTAIDTAREGHVILQPQGWAKPIGYANGVAARGRTIFLGGQIGWNGQCVFEAHDLVGQTRQTLENIVAILREGGAGPEHIVSMTWYLLDKKEYVARRRELGRAYLDVIGRHYPAMAAVQVAGLIEDEALVEIQATAVVPD</sequence>
<dbReference type="RefSeq" id="WP_254739429.1">
    <property type="nucleotide sequence ID" value="NZ_JANCLU010000004.1"/>
</dbReference>
<reference evidence="1 2" key="1">
    <citation type="submission" date="2022-07" db="EMBL/GenBank/DDBJ databases">
        <authorList>
            <person name="Li W.-J."/>
            <person name="Deng Q.-Q."/>
        </authorList>
    </citation>
    <scope>NUCLEOTIDE SEQUENCE [LARGE SCALE GENOMIC DNA]</scope>
    <source>
        <strain evidence="1 2">SYSU M60028</strain>
    </source>
</reference>
<dbReference type="CDD" id="cd00448">
    <property type="entry name" value="YjgF_YER057c_UK114_family"/>
    <property type="match status" value="1"/>
</dbReference>
<dbReference type="Proteomes" id="UP001205890">
    <property type="component" value="Unassembled WGS sequence"/>
</dbReference>
<keyword evidence="2" id="KW-1185">Reference proteome</keyword>
<protein>
    <submittedName>
        <fullName evidence="1">RidA family protein</fullName>
    </submittedName>
</protein>
<evidence type="ECO:0000313" key="1">
    <source>
        <dbReference type="EMBL" id="MCP8937972.1"/>
    </source>
</evidence>